<evidence type="ECO:0000256" key="2">
    <source>
        <dbReference type="ARBA" id="ARBA00023242"/>
    </source>
</evidence>
<feature type="domain" description="Rad21/Rec8-like protein N-terminal" evidence="4">
    <location>
        <begin position="1"/>
        <end position="110"/>
    </location>
</feature>
<feature type="region of interest" description="Disordered" evidence="3">
    <location>
        <begin position="447"/>
        <end position="466"/>
    </location>
</feature>
<organism evidence="5 6">
    <name type="scientific">Nyctereutes procyonoides</name>
    <name type="common">Raccoon dog</name>
    <name type="synonym">Canis procyonoides</name>
    <dbReference type="NCBI Taxonomy" id="34880"/>
    <lineage>
        <taxon>Eukaryota</taxon>
        <taxon>Metazoa</taxon>
        <taxon>Chordata</taxon>
        <taxon>Craniata</taxon>
        <taxon>Vertebrata</taxon>
        <taxon>Euteleostomi</taxon>
        <taxon>Mammalia</taxon>
        <taxon>Eutheria</taxon>
        <taxon>Laurasiatheria</taxon>
        <taxon>Carnivora</taxon>
        <taxon>Caniformia</taxon>
        <taxon>Canidae</taxon>
        <taxon>Nyctereutes</taxon>
    </lineage>
</organism>
<dbReference type="AlphaFoldDB" id="A0A811ZRE7"/>
<dbReference type="EMBL" id="CAJHUB010000774">
    <property type="protein sequence ID" value="CAD7691379.1"/>
    <property type="molecule type" value="Genomic_DNA"/>
</dbReference>
<proteinExistence type="predicted"/>
<dbReference type="GO" id="GO:0005634">
    <property type="term" value="C:nucleus"/>
    <property type="evidence" value="ECO:0007669"/>
    <property type="project" value="UniProtKB-SubCell"/>
</dbReference>
<comment type="subcellular location">
    <subcellularLocation>
        <location evidence="1">Nucleus</location>
    </subcellularLocation>
</comment>
<dbReference type="GO" id="GO:0030893">
    <property type="term" value="C:meiotic cohesin complex"/>
    <property type="evidence" value="ECO:0007669"/>
    <property type="project" value="TreeGrafter"/>
</dbReference>
<evidence type="ECO:0000256" key="1">
    <source>
        <dbReference type="ARBA" id="ARBA00004123"/>
    </source>
</evidence>
<sequence>MFYYPNVLQRHTGCFATIWLAATRGSRLVKREYLKVNVVKTCEEILDYVLVRVQPPQPGQPRPRFSLYLSAQLQIGVIRVYTQQCQYLVEDIQHILERLHRAQMQIRIDMVDTDLPSLLLPNHLAMMETLEDAPDPFFGLMSVDPTLPSPFSIPQIRHLLEAATPEKVLEEAPPEVPMEPPKPDRIPVTVLSPEAITLQEAEPIRMLHIEGEQDLPEISRRDLDLLIAEEDEAILLEERLGRPLRPRRAPPPVDGQRPGTGRRAGAVVLPCLLFCALSPDFLCAVSKEEPRALEGEAEVPPLSPAALTLVEGVAEPLPVLVPEELKPAGWEPEALPTEVTPPLELRLPAPLSPERRPPVPPRPRIPPARRRRRQLLFWDKETQISREKFQEQLQTRAHCWECPKVQPLERTIRSPTELFQTPTHSGWLPPELLALWTHCAQPPLGALRRRPPLEPEEEERRMETPSDIEVLREAQEPSGPLMLSSELSLETAEEEKSRASLIPPEERWAWAEAEQPEAPVLPVVPEVPEMPLELPLELPPEPKLLSLEAVYRAVAQELQANREPDFSSLLSPFSPRWMAARVFYLLLGECVCVCAHGGGREGGKDTQARGCYTDSPPDWPRPLLLTSACSPTDPSPGARETIRAPPDPAGASIPLWLELIIKPPGNWLY</sequence>
<reference evidence="5" key="1">
    <citation type="submission" date="2020-12" db="EMBL/GenBank/DDBJ databases">
        <authorList>
            <consortium name="Molecular Ecology Group"/>
        </authorList>
    </citation>
    <scope>NUCLEOTIDE SEQUENCE</scope>
    <source>
        <strain evidence="5">TBG_1078</strain>
    </source>
</reference>
<evidence type="ECO:0000313" key="5">
    <source>
        <dbReference type="EMBL" id="CAD7691379.1"/>
    </source>
</evidence>
<evidence type="ECO:0000259" key="4">
    <source>
        <dbReference type="Pfam" id="PF04825"/>
    </source>
</evidence>
<dbReference type="InterPro" id="IPR006910">
    <property type="entry name" value="Rad21_Rec8_N"/>
</dbReference>
<dbReference type="Pfam" id="PF04825">
    <property type="entry name" value="Rad21_Rec8_N"/>
    <property type="match status" value="1"/>
</dbReference>
<evidence type="ECO:0000313" key="6">
    <source>
        <dbReference type="Proteomes" id="UP000645828"/>
    </source>
</evidence>
<evidence type="ECO:0000256" key="3">
    <source>
        <dbReference type="SAM" id="MobiDB-lite"/>
    </source>
</evidence>
<dbReference type="CDD" id="cd21794">
    <property type="entry name" value="Rad21_Rec8_M_Rec8"/>
    <property type="match status" value="1"/>
</dbReference>
<accession>A0A811ZRE7</accession>
<dbReference type="GO" id="GO:0051177">
    <property type="term" value="P:meiotic sister chromatid cohesion"/>
    <property type="evidence" value="ECO:0007669"/>
    <property type="project" value="TreeGrafter"/>
</dbReference>
<dbReference type="GO" id="GO:0006302">
    <property type="term" value="P:double-strand break repair"/>
    <property type="evidence" value="ECO:0007669"/>
    <property type="project" value="TreeGrafter"/>
</dbReference>
<comment type="caution">
    <text evidence="5">The sequence shown here is derived from an EMBL/GenBank/DDBJ whole genome shotgun (WGS) entry which is preliminary data.</text>
</comment>
<protein>
    <submittedName>
        <fullName evidence="5">(raccoon dog) hypothetical protein</fullName>
    </submittedName>
</protein>
<dbReference type="GO" id="GO:0003682">
    <property type="term" value="F:chromatin binding"/>
    <property type="evidence" value="ECO:0007669"/>
    <property type="project" value="TreeGrafter"/>
</dbReference>
<keyword evidence="6" id="KW-1185">Reference proteome</keyword>
<dbReference type="PANTHER" id="PTHR12585:SF27">
    <property type="entry name" value="MEIOTIC RECOMBINATION PROTEIN REC8 HOMOLOG"/>
    <property type="match status" value="1"/>
</dbReference>
<dbReference type="PANTHER" id="PTHR12585">
    <property type="entry name" value="SCC1 / RAD21 FAMILY MEMBER"/>
    <property type="match status" value="1"/>
</dbReference>
<gene>
    <name evidence="5" type="ORF">NYPRO_LOCUS24173</name>
</gene>
<name>A0A811ZRE7_NYCPR</name>
<dbReference type="InterPro" id="IPR039781">
    <property type="entry name" value="Rad21/Rec8-like"/>
</dbReference>
<dbReference type="Proteomes" id="UP000645828">
    <property type="component" value="Unassembled WGS sequence"/>
</dbReference>
<keyword evidence="2" id="KW-0539">Nucleus</keyword>